<dbReference type="EMBL" id="FTOO01000010">
    <property type="protein sequence ID" value="SIT02924.1"/>
    <property type="molecule type" value="Genomic_DNA"/>
</dbReference>
<comment type="similarity">
    <text evidence="1">Belongs to the FAH family.</text>
</comment>
<sequence length="311" mass="34602">MKLLTYKHGEQPFRLGILVGNDHICDPQQAYMSMLFAGGQLRASELSQAMLPSDPTEFLETGDFAWDAAKQAIKYAEDCPGSSGVYSLSAVELGPPILRPKKIIAVGLNYRNHILEMGRDLPTHPVIFAKFSNTLLGPYSAFPWCSDLTKKLDYEGELAFVISRRAKRVPRERAFEYVAGYTIANDLSARDLQKRTIQWLQGKSLDGSLPLGPYLVTRDEVADPHNLSLRVTVNGEERQRATTSELVFGVDYLVSFLSHIMTLDPGDIVLTGTPGGVGEARNVFLQDGDVVRVEIEKLGWIETRIEEVRES</sequence>
<accession>A0A1N7NX79</accession>
<dbReference type="GO" id="GO:0046872">
    <property type="term" value="F:metal ion binding"/>
    <property type="evidence" value="ECO:0007669"/>
    <property type="project" value="UniProtKB-KW"/>
</dbReference>
<keyword evidence="2" id="KW-0479">Metal-binding</keyword>
<dbReference type="RefSeq" id="WP_076348209.1">
    <property type="nucleotide sequence ID" value="NZ_FTOO01000010.1"/>
</dbReference>
<evidence type="ECO:0000313" key="4">
    <source>
        <dbReference type="EMBL" id="SIT02924.1"/>
    </source>
</evidence>
<evidence type="ECO:0000256" key="2">
    <source>
        <dbReference type="ARBA" id="ARBA00022723"/>
    </source>
</evidence>
<reference evidence="5" key="1">
    <citation type="submission" date="2017-01" db="EMBL/GenBank/DDBJ databases">
        <authorList>
            <person name="Varghese N."/>
            <person name="Submissions S."/>
        </authorList>
    </citation>
    <scope>NUCLEOTIDE SEQUENCE [LARGE SCALE GENOMIC DNA]</scope>
    <source>
        <strain evidence="5">DSM 16176</strain>
    </source>
</reference>
<dbReference type="InterPro" id="IPR011234">
    <property type="entry name" value="Fumarylacetoacetase-like_C"/>
</dbReference>
<dbReference type="AlphaFoldDB" id="A0A1N7NX79"/>
<dbReference type="Pfam" id="PF01557">
    <property type="entry name" value="FAA_hydrolase"/>
    <property type="match status" value="1"/>
</dbReference>
<dbReference type="SUPFAM" id="SSF56529">
    <property type="entry name" value="FAH"/>
    <property type="match status" value="1"/>
</dbReference>
<dbReference type="GO" id="GO:0016787">
    <property type="term" value="F:hydrolase activity"/>
    <property type="evidence" value="ECO:0007669"/>
    <property type="project" value="UniProtKB-KW"/>
</dbReference>
<dbReference type="InterPro" id="IPR051121">
    <property type="entry name" value="FAH"/>
</dbReference>
<evidence type="ECO:0000256" key="1">
    <source>
        <dbReference type="ARBA" id="ARBA00010211"/>
    </source>
</evidence>
<evidence type="ECO:0000259" key="3">
    <source>
        <dbReference type="Pfam" id="PF01557"/>
    </source>
</evidence>
<dbReference type="Proteomes" id="UP000186156">
    <property type="component" value="Unassembled WGS sequence"/>
</dbReference>
<proteinExistence type="inferred from homology"/>
<protein>
    <submittedName>
        <fullName evidence="4">Acylpyruvate hydrolase</fullName>
    </submittedName>
</protein>
<dbReference type="PANTHER" id="PTHR42796:SF4">
    <property type="entry name" value="FUMARYLACETOACETATE HYDROLASE DOMAIN-CONTAINING PROTEIN 2A"/>
    <property type="match status" value="1"/>
</dbReference>
<dbReference type="GO" id="GO:0016853">
    <property type="term" value="F:isomerase activity"/>
    <property type="evidence" value="ECO:0007669"/>
    <property type="project" value="UniProtKB-ARBA"/>
</dbReference>
<dbReference type="Gene3D" id="3.90.850.10">
    <property type="entry name" value="Fumarylacetoacetase-like, C-terminal domain"/>
    <property type="match status" value="1"/>
</dbReference>
<dbReference type="GO" id="GO:0019752">
    <property type="term" value="P:carboxylic acid metabolic process"/>
    <property type="evidence" value="ECO:0007669"/>
    <property type="project" value="UniProtKB-ARBA"/>
</dbReference>
<name>A0A1N7NX79_9BACL</name>
<dbReference type="PANTHER" id="PTHR42796">
    <property type="entry name" value="FUMARYLACETOACETATE HYDROLASE DOMAIN-CONTAINING PROTEIN 2A-RELATED"/>
    <property type="match status" value="1"/>
</dbReference>
<dbReference type="InterPro" id="IPR036663">
    <property type="entry name" value="Fumarylacetoacetase_C_sf"/>
</dbReference>
<dbReference type="OrthoDB" id="9805307at2"/>
<gene>
    <name evidence="4" type="ORF">SAMN05421799_11041</name>
</gene>
<dbReference type="FunFam" id="3.90.850.10:FF:000002">
    <property type="entry name" value="2-hydroxyhepta-2,4-diene-1,7-dioate isomerase"/>
    <property type="match status" value="1"/>
</dbReference>
<organism evidence="4 5">
    <name type="scientific">Alicyclobacillus vulcanalis</name>
    <dbReference type="NCBI Taxonomy" id="252246"/>
    <lineage>
        <taxon>Bacteria</taxon>
        <taxon>Bacillati</taxon>
        <taxon>Bacillota</taxon>
        <taxon>Bacilli</taxon>
        <taxon>Bacillales</taxon>
        <taxon>Alicyclobacillaceae</taxon>
        <taxon>Alicyclobacillus</taxon>
    </lineage>
</organism>
<evidence type="ECO:0000313" key="5">
    <source>
        <dbReference type="Proteomes" id="UP000186156"/>
    </source>
</evidence>
<dbReference type="STRING" id="252246.SAMN05421799_11041"/>
<keyword evidence="4" id="KW-0670">Pyruvate</keyword>
<keyword evidence="5" id="KW-1185">Reference proteome</keyword>
<feature type="domain" description="Fumarylacetoacetase-like C-terminal" evidence="3">
    <location>
        <begin position="102"/>
        <end position="305"/>
    </location>
</feature>
<keyword evidence="4" id="KW-0378">Hydrolase</keyword>